<feature type="site" description="Transition state stabilizer" evidence="9">
    <location>
        <position position="242"/>
    </location>
</feature>
<comment type="similarity">
    <text evidence="1 9 10">Belongs to the acetokinase family.</text>
</comment>
<evidence type="ECO:0000256" key="9">
    <source>
        <dbReference type="HAMAP-Rule" id="MF_00020"/>
    </source>
</evidence>
<evidence type="ECO:0000256" key="2">
    <source>
        <dbReference type="ARBA" id="ARBA00022490"/>
    </source>
</evidence>
<gene>
    <name evidence="9" type="primary">ackA</name>
    <name evidence="11" type="ORF">ABS361_00890</name>
</gene>
<dbReference type="GO" id="GO:0005524">
    <property type="term" value="F:ATP binding"/>
    <property type="evidence" value="ECO:0007669"/>
    <property type="project" value="UniProtKB-KW"/>
</dbReference>
<dbReference type="GO" id="GO:0006085">
    <property type="term" value="P:acetyl-CoA biosynthetic process"/>
    <property type="evidence" value="ECO:0007669"/>
    <property type="project" value="UniProtKB-UniRule"/>
</dbReference>
<comment type="subcellular location">
    <subcellularLocation>
        <location evidence="9">Cytoplasm</location>
    </subcellularLocation>
</comment>
<name>A0AAU7XH38_9HYPH</name>
<evidence type="ECO:0000256" key="3">
    <source>
        <dbReference type="ARBA" id="ARBA00022679"/>
    </source>
</evidence>
<feature type="site" description="Transition state stabilizer" evidence="9">
    <location>
        <position position="182"/>
    </location>
</feature>
<feature type="binding site" evidence="9">
    <location>
        <position position="5"/>
    </location>
    <ligand>
        <name>Mg(2+)</name>
        <dbReference type="ChEBI" id="CHEBI:18420"/>
    </ligand>
</feature>
<feature type="active site" description="Proton donor/acceptor" evidence="9">
    <location>
        <position position="151"/>
    </location>
</feature>
<keyword evidence="3 9" id="KW-0808">Transferase</keyword>
<proteinExistence type="inferred from homology"/>
<dbReference type="GO" id="GO:0005829">
    <property type="term" value="C:cytosol"/>
    <property type="evidence" value="ECO:0007669"/>
    <property type="project" value="TreeGrafter"/>
</dbReference>
<comment type="function">
    <text evidence="9">Catalyzes the formation of acetyl phosphate from acetate and ATP. Can also catalyze the reverse reaction.</text>
</comment>
<feature type="binding site" evidence="9">
    <location>
        <begin position="284"/>
        <end position="286"/>
    </location>
    <ligand>
        <name>ATP</name>
        <dbReference type="ChEBI" id="CHEBI:30616"/>
    </ligand>
</feature>
<organism evidence="11">
    <name type="scientific">Methyloraptor flagellatus</name>
    <dbReference type="NCBI Taxonomy" id="3162530"/>
    <lineage>
        <taxon>Bacteria</taxon>
        <taxon>Pseudomonadati</taxon>
        <taxon>Pseudomonadota</taxon>
        <taxon>Alphaproteobacteria</taxon>
        <taxon>Hyphomicrobiales</taxon>
        <taxon>Ancalomicrobiaceae</taxon>
        <taxon>Methyloraptor</taxon>
    </lineage>
</organism>
<dbReference type="InterPro" id="IPR043129">
    <property type="entry name" value="ATPase_NBD"/>
</dbReference>
<evidence type="ECO:0000256" key="1">
    <source>
        <dbReference type="ARBA" id="ARBA00008748"/>
    </source>
</evidence>
<dbReference type="Gene3D" id="3.30.420.40">
    <property type="match status" value="2"/>
</dbReference>
<feature type="binding site" evidence="9">
    <location>
        <position position="12"/>
    </location>
    <ligand>
        <name>ATP</name>
        <dbReference type="ChEBI" id="CHEBI:30616"/>
    </ligand>
</feature>
<dbReference type="PANTHER" id="PTHR21060">
    <property type="entry name" value="ACETATE KINASE"/>
    <property type="match status" value="1"/>
</dbReference>
<dbReference type="InterPro" id="IPR000890">
    <property type="entry name" value="Aliphatic_acid_kin_short-chain"/>
</dbReference>
<dbReference type="EC" id="2.7.2.1" evidence="9"/>
<dbReference type="PRINTS" id="PR00471">
    <property type="entry name" value="ACETATEKNASE"/>
</dbReference>
<dbReference type="GO" id="GO:0000287">
    <property type="term" value="F:magnesium ion binding"/>
    <property type="evidence" value="ECO:0007669"/>
    <property type="project" value="UniProtKB-UniRule"/>
</dbReference>
<evidence type="ECO:0000256" key="8">
    <source>
        <dbReference type="ARBA" id="ARBA00022842"/>
    </source>
</evidence>
<dbReference type="RefSeq" id="WP_407051859.1">
    <property type="nucleotide sequence ID" value="NZ_CP158568.1"/>
</dbReference>
<keyword evidence="2 9" id="KW-0963">Cytoplasm</keyword>
<dbReference type="KEGG" id="mflg:ABS361_00890"/>
<keyword evidence="6 9" id="KW-0418">Kinase</keyword>
<feature type="binding site" evidence="9">
    <location>
        <position position="380"/>
    </location>
    <ligand>
        <name>Mg(2+)</name>
        <dbReference type="ChEBI" id="CHEBI:18420"/>
    </ligand>
</feature>
<dbReference type="SUPFAM" id="SSF53067">
    <property type="entry name" value="Actin-like ATPase domain"/>
    <property type="match status" value="2"/>
</dbReference>
<dbReference type="NCBIfam" id="TIGR00016">
    <property type="entry name" value="ackA"/>
    <property type="match status" value="1"/>
</dbReference>
<keyword evidence="7 9" id="KW-0067">ATP-binding</keyword>
<evidence type="ECO:0000256" key="6">
    <source>
        <dbReference type="ARBA" id="ARBA00022777"/>
    </source>
</evidence>
<dbReference type="Pfam" id="PF00871">
    <property type="entry name" value="Acetate_kinase"/>
    <property type="match status" value="1"/>
</dbReference>
<keyword evidence="8 9" id="KW-0460">Magnesium</keyword>
<dbReference type="EMBL" id="CP158568">
    <property type="protein sequence ID" value="XBY46768.1"/>
    <property type="molecule type" value="Genomic_DNA"/>
</dbReference>
<evidence type="ECO:0000256" key="4">
    <source>
        <dbReference type="ARBA" id="ARBA00022723"/>
    </source>
</evidence>
<comment type="catalytic activity">
    <reaction evidence="9">
        <text>acetate + ATP = acetyl phosphate + ADP</text>
        <dbReference type="Rhea" id="RHEA:11352"/>
        <dbReference type="ChEBI" id="CHEBI:22191"/>
        <dbReference type="ChEBI" id="CHEBI:30089"/>
        <dbReference type="ChEBI" id="CHEBI:30616"/>
        <dbReference type="ChEBI" id="CHEBI:456216"/>
        <dbReference type="EC" id="2.7.2.1"/>
    </reaction>
</comment>
<comment type="pathway">
    <text evidence="9">Metabolic intermediate biosynthesis; acetyl-CoA biosynthesis; acetyl-CoA from acetate: step 1/2.</text>
</comment>
<evidence type="ECO:0000256" key="10">
    <source>
        <dbReference type="RuleBase" id="RU003835"/>
    </source>
</evidence>
<evidence type="ECO:0000256" key="5">
    <source>
        <dbReference type="ARBA" id="ARBA00022741"/>
    </source>
</evidence>
<sequence length="399" mass="42736">MLTLNAGSSSLKFALFVLAEGPKGRPMPPRLRGEIEGLGAAVHFSAKDAAGTKRLDRHYAAEEAPADAEAALRILLDWLEGEVPGLTLAAIGHRVVHGGIHYAAPLIVDDKILADLKTLEPLAPLHQPFNLDGIAAARAAHPEALQIACFDTAFHRAHPWENDVFALPRALYDEGVRRYGFHGLSYEFITRRMRQIAPEIAGGRLIVAHLGNGASMCAIRDGVSVGSSMGFSALDGLPMGTRCGQIDPGVLLYLMQEHGYDAKRLTTLLYKESGLKGLSGITHDMRTLEASDDPRAAEAIRYFDFRIRREIGAMAAILGGVDGVVFTGGIGENSTRVRAEATAGMDWIGIAVDPARNAGPEMEISPPGAKVRVFKVPTDEEAMIARHVSEVLEARGAAA</sequence>
<dbReference type="PROSITE" id="PS01076">
    <property type="entry name" value="ACETATE_KINASE_2"/>
    <property type="match status" value="1"/>
</dbReference>
<protein>
    <recommendedName>
        <fullName evidence="9">Acetate kinase</fullName>
        <ecNumber evidence="9">2.7.2.1</ecNumber>
    </recommendedName>
    <alternativeName>
        <fullName evidence="9">Acetokinase</fullName>
    </alternativeName>
</protein>
<dbReference type="AlphaFoldDB" id="A0AAU7XH38"/>
<dbReference type="GO" id="GO:0006083">
    <property type="term" value="P:acetate metabolic process"/>
    <property type="evidence" value="ECO:0007669"/>
    <property type="project" value="TreeGrafter"/>
</dbReference>
<dbReference type="PANTHER" id="PTHR21060:SF21">
    <property type="entry name" value="ACETATE KINASE"/>
    <property type="match status" value="1"/>
</dbReference>
<feature type="binding site" evidence="9">
    <location>
        <begin position="209"/>
        <end position="213"/>
    </location>
    <ligand>
        <name>ATP</name>
        <dbReference type="ChEBI" id="CHEBI:30616"/>
    </ligand>
</feature>
<reference evidence="11" key="1">
    <citation type="submission" date="2024-06" db="EMBL/GenBank/DDBJ databases">
        <title>Methylostella associata gen. nov., sp. nov., a novel Ancalomicrobiaceae-affiliated facultatively methylotrophic bacteria that feed on methanotrophs of the genus Methylococcus.</title>
        <authorList>
            <person name="Saltykova V."/>
            <person name="Danilova O.V."/>
            <person name="Oshkin I.Y."/>
            <person name="Belova S.E."/>
            <person name="Pimenov N.V."/>
            <person name="Dedysh S.N."/>
        </authorList>
    </citation>
    <scope>NUCLEOTIDE SEQUENCE</scope>
    <source>
        <strain evidence="11">S20</strain>
    </source>
</reference>
<dbReference type="HAMAP" id="MF_00020">
    <property type="entry name" value="Acetate_kinase"/>
    <property type="match status" value="1"/>
</dbReference>
<evidence type="ECO:0000256" key="7">
    <source>
        <dbReference type="ARBA" id="ARBA00022840"/>
    </source>
</evidence>
<comment type="cofactor">
    <cofactor evidence="9">
        <name>Mg(2+)</name>
        <dbReference type="ChEBI" id="CHEBI:18420"/>
    </cofactor>
    <cofactor evidence="9">
        <name>Mn(2+)</name>
        <dbReference type="ChEBI" id="CHEBI:29035"/>
    </cofactor>
    <text evidence="9">Mg(2+). Can also accept Mn(2+).</text>
</comment>
<keyword evidence="4 9" id="KW-0479">Metal-binding</keyword>
<feature type="binding site" evidence="9">
    <location>
        <begin position="329"/>
        <end position="333"/>
    </location>
    <ligand>
        <name>ATP</name>
        <dbReference type="ChEBI" id="CHEBI:30616"/>
    </ligand>
</feature>
<evidence type="ECO:0000313" key="11">
    <source>
        <dbReference type="EMBL" id="XBY46768.1"/>
    </source>
</evidence>
<dbReference type="PIRSF" id="PIRSF000722">
    <property type="entry name" value="Acetate_prop_kin"/>
    <property type="match status" value="1"/>
</dbReference>
<dbReference type="InterPro" id="IPR004372">
    <property type="entry name" value="Ac/propionate_kinase"/>
</dbReference>
<dbReference type="PROSITE" id="PS01075">
    <property type="entry name" value="ACETATE_KINASE_1"/>
    <property type="match status" value="1"/>
</dbReference>
<keyword evidence="5 9" id="KW-0547">Nucleotide-binding</keyword>
<accession>A0AAU7XH38</accession>
<feature type="binding site" evidence="9">
    <location>
        <position position="94"/>
    </location>
    <ligand>
        <name>substrate</name>
    </ligand>
</feature>
<comment type="subunit">
    <text evidence="9">Homodimer.</text>
</comment>
<dbReference type="GO" id="GO:0008776">
    <property type="term" value="F:acetate kinase activity"/>
    <property type="evidence" value="ECO:0007669"/>
    <property type="project" value="UniProtKB-UniRule"/>
</dbReference>
<dbReference type="InterPro" id="IPR023865">
    <property type="entry name" value="Aliphatic_acid_kinase_CS"/>
</dbReference>